<proteinExistence type="predicted"/>
<dbReference type="eggNOG" id="COG4225">
    <property type="taxonomic scope" value="Bacteria"/>
</dbReference>
<accession>A0A1H9T3B3</accession>
<evidence type="ECO:0000313" key="2">
    <source>
        <dbReference type="EMBL" id="SER91113.1"/>
    </source>
</evidence>
<evidence type="ECO:0000313" key="3">
    <source>
        <dbReference type="Proteomes" id="UP000182584"/>
    </source>
</evidence>
<dbReference type="RefSeq" id="WP_074756423.1">
    <property type="nucleotide sequence ID" value="NZ_FOGJ01000013.1"/>
</dbReference>
<dbReference type="Gene3D" id="1.50.10.10">
    <property type="match status" value="1"/>
</dbReference>
<dbReference type="GO" id="GO:0016787">
    <property type="term" value="F:hydrolase activity"/>
    <property type="evidence" value="ECO:0007669"/>
    <property type="project" value="UniProtKB-KW"/>
</dbReference>
<dbReference type="OrthoDB" id="9812931at2"/>
<gene>
    <name evidence="2" type="ORF">SAMN04487884_11397</name>
</gene>
<reference evidence="2 3" key="1">
    <citation type="submission" date="2016-10" db="EMBL/GenBank/DDBJ databases">
        <authorList>
            <person name="de Groot N.N."/>
        </authorList>
    </citation>
    <scope>NUCLEOTIDE SEQUENCE [LARGE SCALE GENOMIC DNA]</scope>
    <source>
        <strain evidence="2 3">AR40</strain>
    </source>
</reference>
<dbReference type="SUPFAM" id="SSF48208">
    <property type="entry name" value="Six-hairpin glycosidases"/>
    <property type="match status" value="1"/>
</dbReference>
<dbReference type="Proteomes" id="UP000182584">
    <property type="component" value="Unassembled WGS sequence"/>
</dbReference>
<name>A0A1H9T3B3_BUTFI</name>
<dbReference type="AlphaFoldDB" id="A0A1H9T3B3"/>
<dbReference type="InterPro" id="IPR008928">
    <property type="entry name" value="6-hairpin_glycosidase_sf"/>
</dbReference>
<dbReference type="PANTHER" id="PTHR33886:SF8">
    <property type="entry name" value="UNSATURATED RHAMNOGALACTURONAN HYDROLASE (EUROFUNG)"/>
    <property type="match status" value="1"/>
</dbReference>
<dbReference type="InterPro" id="IPR012341">
    <property type="entry name" value="6hp_glycosidase-like_sf"/>
</dbReference>
<dbReference type="GO" id="GO:0005975">
    <property type="term" value="P:carbohydrate metabolic process"/>
    <property type="evidence" value="ECO:0007669"/>
    <property type="project" value="InterPro"/>
</dbReference>
<evidence type="ECO:0000256" key="1">
    <source>
        <dbReference type="ARBA" id="ARBA00022801"/>
    </source>
</evidence>
<dbReference type="PANTHER" id="PTHR33886">
    <property type="entry name" value="UNSATURATED RHAMNOGALACTURONAN HYDROLASE (EUROFUNG)"/>
    <property type="match status" value="1"/>
</dbReference>
<organism evidence="2 3">
    <name type="scientific">Butyrivibrio fibrisolvens</name>
    <dbReference type="NCBI Taxonomy" id="831"/>
    <lineage>
        <taxon>Bacteria</taxon>
        <taxon>Bacillati</taxon>
        <taxon>Bacillota</taxon>
        <taxon>Clostridia</taxon>
        <taxon>Lachnospirales</taxon>
        <taxon>Lachnospiraceae</taxon>
        <taxon>Butyrivibrio</taxon>
    </lineage>
</organism>
<keyword evidence="1 2" id="KW-0378">Hydrolase</keyword>
<dbReference type="InterPro" id="IPR052043">
    <property type="entry name" value="PolySaccharide_Degr_Enz"/>
</dbReference>
<dbReference type="Pfam" id="PF07470">
    <property type="entry name" value="Glyco_hydro_88"/>
    <property type="match status" value="1"/>
</dbReference>
<sequence length="351" mass="39909">MTSLEFDQKIVEDTIDHIVDKTMSMDLTWDWPCGVAYYGIAKAYEVTKKKEYLDVLKDRIDEYVDELGLPKVWTVNTCAMGHCLITLYDATGDERYWDIVMSKVNYLKNEALRFGDNVLQHTVSANNDFPEQCWADTLFMAAFFLLRVGVHEKDEDLINDALNQYYWHIKYLQDKDTGFYYHGYNNITKDHMSGFYWGRANAWAAFTMSQVGHILPEAYLYPQFLDIVGSLNEQLSALKTVQTENGLWRTILDDPESYEEISASAGIAAAMLSKGNPLHIKYINKSIKGILANISPQGRVMNVSGGTAVMKDRDGYRNISRDWMQGWGQGLALAFLAGLLEYGNLRSDGAL</sequence>
<protein>
    <submittedName>
        <fullName evidence="2">Unsaturated rhamnogalacturonyl hydrolase</fullName>
    </submittedName>
</protein>
<dbReference type="InterPro" id="IPR010905">
    <property type="entry name" value="Glyco_hydro_88"/>
</dbReference>
<dbReference type="EMBL" id="FOGJ01000013">
    <property type="protein sequence ID" value="SER91113.1"/>
    <property type="molecule type" value="Genomic_DNA"/>
</dbReference>